<keyword evidence="1" id="KW-0472">Membrane</keyword>
<dbReference type="GO" id="GO:0016301">
    <property type="term" value="F:kinase activity"/>
    <property type="evidence" value="ECO:0007669"/>
    <property type="project" value="UniProtKB-KW"/>
</dbReference>
<dbReference type="Pfam" id="PF13400">
    <property type="entry name" value="Tad"/>
    <property type="match status" value="1"/>
</dbReference>
<dbReference type="Proteomes" id="UP000561011">
    <property type="component" value="Unassembled WGS sequence"/>
</dbReference>
<evidence type="ECO:0000313" key="4">
    <source>
        <dbReference type="Proteomes" id="UP000561011"/>
    </source>
</evidence>
<dbReference type="InterPro" id="IPR021202">
    <property type="entry name" value="Rv3654c-like"/>
</dbReference>
<dbReference type="AlphaFoldDB" id="A0A853ESJ4"/>
<protein>
    <submittedName>
        <fullName evidence="3">Histidine kinase</fullName>
    </submittedName>
</protein>
<keyword evidence="3" id="KW-0808">Transferase</keyword>
<keyword evidence="3" id="KW-0418">Kinase</keyword>
<keyword evidence="1" id="KW-0812">Transmembrane</keyword>
<feature type="transmembrane region" description="Helical" evidence="1">
    <location>
        <begin position="59"/>
        <end position="83"/>
    </location>
</feature>
<keyword evidence="1" id="KW-1133">Transmembrane helix</keyword>
<evidence type="ECO:0000313" key="3">
    <source>
        <dbReference type="EMBL" id="NYS92702.1"/>
    </source>
</evidence>
<feature type="domain" description="Putative Flp pilus-assembly TadG-like N-terminal" evidence="2">
    <location>
        <begin position="57"/>
        <end position="101"/>
    </location>
</feature>
<sequence length="165" mass="16388">MVLRAPDRLGHRDRPRRVVDGRAVTVHEAVPDAGPAVVAGTRWGRATHGVRDDRGAGTVLVLALVAVVVVLVLGTAVLVGAVVTRGSAQSAADLAALAAAASLQRGAADPCSGAREVAASNGAQVEACLCAPDRSCTVSTTLATRTGAAARATARAGPASLADRG</sequence>
<evidence type="ECO:0000256" key="1">
    <source>
        <dbReference type="SAM" id="Phobius"/>
    </source>
</evidence>
<name>A0A853ESJ4_9MICO</name>
<evidence type="ECO:0000259" key="2">
    <source>
        <dbReference type="Pfam" id="PF13400"/>
    </source>
</evidence>
<dbReference type="InterPro" id="IPR028087">
    <property type="entry name" value="Tad_N"/>
</dbReference>
<keyword evidence="4" id="KW-1185">Reference proteome</keyword>
<accession>A0A853ESJ4</accession>
<dbReference type="EMBL" id="JACBYE010000006">
    <property type="protein sequence ID" value="NYS92702.1"/>
    <property type="molecule type" value="Genomic_DNA"/>
</dbReference>
<comment type="caution">
    <text evidence="3">The sequence shown here is derived from an EMBL/GenBank/DDBJ whole genome shotgun (WGS) entry which is preliminary data.</text>
</comment>
<gene>
    <name evidence="3" type="ORF">HZZ10_04055</name>
</gene>
<dbReference type="NCBIfam" id="TIGR03816">
    <property type="entry name" value="tadE_like_DECH"/>
    <property type="match status" value="1"/>
</dbReference>
<organism evidence="3 4">
    <name type="scientific">Sanguibacter inulinus</name>
    <dbReference type="NCBI Taxonomy" id="60922"/>
    <lineage>
        <taxon>Bacteria</taxon>
        <taxon>Bacillati</taxon>
        <taxon>Actinomycetota</taxon>
        <taxon>Actinomycetes</taxon>
        <taxon>Micrococcales</taxon>
        <taxon>Sanguibacteraceae</taxon>
        <taxon>Sanguibacter</taxon>
    </lineage>
</organism>
<proteinExistence type="predicted"/>
<reference evidence="3 4" key="1">
    <citation type="submission" date="2020-07" db="EMBL/GenBank/DDBJ databases">
        <title>MOT database genomes.</title>
        <authorList>
            <person name="Joseph S."/>
            <person name="Aduse-Opoku J."/>
            <person name="Hashim A."/>
            <person name="Wade W."/>
            <person name="Curtis M."/>
        </authorList>
    </citation>
    <scope>NUCLEOTIDE SEQUENCE [LARGE SCALE GENOMIC DNA]</scope>
    <source>
        <strain evidence="3 4">DSM 100099</strain>
    </source>
</reference>